<evidence type="ECO:0000256" key="2">
    <source>
        <dbReference type="ARBA" id="ARBA00022481"/>
    </source>
</evidence>
<proteinExistence type="predicted"/>
<dbReference type="Gene3D" id="3.30.700.10">
    <property type="entry name" value="Glycoprotein, Type 4 Pilin"/>
    <property type="match status" value="1"/>
</dbReference>
<dbReference type="EMBL" id="MFGA01000023">
    <property type="protein sequence ID" value="OGF20524.1"/>
    <property type="molecule type" value="Genomic_DNA"/>
</dbReference>
<evidence type="ECO:0000256" key="5">
    <source>
        <dbReference type="ARBA" id="ARBA00023136"/>
    </source>
</evidence>
<dbReference type="GO" id="GO:0015628">
    <property type="term" value="P:protein secretion by the type II secretion system"/>
    <property type="evidence" value="ECO:0007669"/>
    <property type="project" value="InterPro"/>
</dbReference>
<evidence type="ECO:0008006" key="9">
    <source>
        <dbReference type="Google" id="ProtNLM"/>
    </source>
</evidence>
<keyword evidence="4 6" id="KW-1133">Transmembrane helix</keyword>
<comment type="caution">
    <text evidence="7">The sequence shown here is derived from an EMBL/GenBank/DDBJ whole genome shotgun (WGS) entry which is preliminary data.</text>
</comment>
<sequence length="145" mass="15099">MKNKGFTLIELLIVIALIAVIAGAVIIALNPARQFASARNSQRWSHLPAILNAIQQNTAENQGTFTCAEGVIPIVATAVSVAGYDICACLVPNYMSSLPFDPSAGSYTSCADYDTGYTIIRDGDTGRVTLTAGSAELGAAISSTQ</sequence>
<evidence type="ECO:0000256" key="6">
    <source>
        <dbReference type="SAM" id="Phobius"/>
    </source>
</evidence>
<feature type="transmembrane region" description="Helical" evidence="6">
    <location>
        <begin position="6"/>
        <end position="29"/>
    </location>
</feature>
<keyword evidence="5 6" id="KW-0472">Membrane</keyword>
<evidence type="ECO:0000313" key="7">
    <source>
        <dbReference type="EMBL" id="OGF20524.1"/>
    </source>
</evidence>
<dbReference type="AlphaFoldDB" id="A0A1F5S1I5"/>
<dbReference type="InterPro" id="IPR012902">
    <property type="entry name" value="N_methyl_site"/>
</dbReference>
<dbReference type="InterPro" id="IPR002416">
    <property type="entry name" value="T2SS_protein-GspH"/>
</dbReference>
<protein>
    <recommendedName>
        <fullName evidence="9">Type II secretion system protein GspG C-terminal domain-containing protein</fullName>
    </recommendedName>
</protein>
<dbReference type="GO" id="GO:0016020">
    <property type="term" value="C:membrane"/>
    <property type="evidence" value="ECO:0007669"/>
    <property type="project" value="UniProtKB-SubCell"/>
</dbReference>
<accession>A0A1F5S1I5</accession>
<evidence type="ECO:0000256" key="1">
    <source>
        <dbReference type="ARBA" id="ARBA00004167"/>
    </source>
</evidence>
<evidence type="ECO:0000256" key="3">
    <source>
        <dbReference type="ARBA" id="ARBA00022692"/>
    </source>
</evidence>
<dbReference type="GO" id="GO:0015627">
    <property type="term" value="C:type II protein secretion system complex"/>
    <property type="evidence" value="ECO:0007669"/>
    <property type="project" value="InterPro"/>
</dbReference>
<dbReference type="Pfam" id="PF07963">
    <property type="entry name" value="N_methyl"/>
    <property type="match status" value="1"/>
</dbReference>
<dbReference type="SUPFAM" id="SSF54523">
    <property type="entry name" value="Pili subunits"/>
    <property type="match status" value="1"/>
</dbReference>
<dbReference type="NCBIfam" id="TIGR02532">
    <property type="entry name" value="IV_pilin_GFxxxE"/>
    <property type="match status" value="1"/>
</dbReference>
<dbReference type="InterPro" id="IPR045584">
    <property type="entry name" value="Pilin-like"/>
</dbReference>
<keyword evidence="2" id="KW-0488">Methylation</keyword>
<reference evidence="7 8" key="1">
    <citation type="journal article" date="2016" name="Nat. Commun.">
        <title>Thousands of microbial genomes shed light on interconnected biogeochemical processes in an aquifer system.</title>
        <authorList>
            <person name="Anantharaman K."/>
            <person name="Brown C.T."/>
            <person name="Hug L.A."/>
            <person name="Sharon I."/>
            <person name="Castelle C.J."/>
            <person name="Probst A.J."/>
            <person name="Thomas B.C."/>
            <person name="Singh A."/>
            <person name="Wilkins M.J."/>
            <person name="Karaoz U."/>
            <person name="Brodie E.L."/>
            <person name="Williams K.H."/>
            <person name="Hubbard S.S."/>
            <person name="Banfield J.F."/>
        </authorList>
    </citation>
    <scope>NUCLEOTIDE SEQUENCE [LARGE SCALE GENOMIC DNA]</scope>
</reference>
<dbReference type="PRINTS" id="PR00885">
    <property type="entry name" value="BCTERIALGSPH"/>
</dbReference>
<comment type="subcellular location">
    <subcellularLocation>
        <location evidence="1">Membrane</location>
        <topology evidence="1">Single-pass membrane protein</topology>
    </subcellularLocation>
</comment>
<organism evidence="7 8">
    <name type="scientific">Candidatus Falkowbacteria bacterium RIFOXYA2_FULL_38_12</name>
    <dbReference type="NCBI Taxonomy" id="1797993"/>
    <lineage>
        <taxon>Bacteria</taxon>
        <taxon>Candidatus Falkowiibacteriota</taxon>
    </lineage>
</organism>
<evidence type="ECO:0000313" key="8">
    <source>
        <dbReference type="Proteomes" id="UP000177407"/>
    </source>
</evidence>
<gene>
    <name evidence="7" type="ORF">A2257_04155</name>
</gene>
<keyword evidence="3 6" id="KW-0812">Transmembrane</keyword>
<dbReference type="Proteomes" id="UP000177407">
    <property type="component" value="Unassembled WGS sequence"/>
</dbReference>
<evidence type="ECO:0000256" key="4">
    <source>
        <dbReference type="ARBA" id="ARBA00022989"/>
    </source>
</evidence>
<name>A0A1F5S1I5_9BACT</name>
<dbReference type="PROSITE" id="PS00409">
    <property type="entry name" value="PROKAR_NTER_METHYL"/>
    <property type="match status" value="1"/>
</dbReference>